<evidence type="ECO:0000313" key="3">
    <source>
        <dbReference type="Proteomes" id="UP001372834"/>
    </source>
</evidence>
<protein>
    <submittedName>
        <fullName evidence="2">Uncharacterized protein</fullName>
    </submittedName>
</protein>
<dbReference type="EMBL" id="JAWJWE010000003">
    <property type="protein sequence ID" value="KAK6639273.1"/>
    <property type="molecule type" value="Genomic_DNA"/>
</dbReference>
<reference evidence="2 3" key="1">
    <citation type="submission" date="2023-10" db="EMBL/GenBank/DDBJ databases">
        <title>Genomes of two closely related lineages of the louse Polyplax serrata with different host specificities.</title>
        <authorList>
            <person name="Martinu J."/>
            <person name="Tarabai H."/>
            <person name="Stefka J."/>
            <person name="Hypsa V."/>
        </authorList>
    </citation>
    <scope>NUCLEOTIDE SEQUENCE [LARGE SCALE GENOMIC DNA]</scope>
    <source>
        <strain evidence="2">HR10_N</strain>
    </source>
</reference>
<evidence type="ECO:0000313" key="2">
    <source>
        <dbReference type="EMBL" id="KAK6639273.1"/>
    </source>
</evidence>
<dbReference type="AlphaFoldDB" id="A0AAN8S1R8"/>
<accession>A0AAN8S1R8</accession>
<feature type="compositionally biased region" description="Low complexity" evidence="1">
    <location>
        <begin position="202"/>
        <end position="226"/>
    </location>
</feature>
<evidence type="ECO:0000256" key="1">
    <source>
        <dbReference type="SAM" id="MobiDB-lite"/>
    </source>
</evidence>
<gene>
    <name evidence="2" type="ORF">RUM43_007545</name>
</gene>
<feature type="region of interest" description="Disordered" evidence="1">
    <location>
        <begin position="184"/>
        <end position="226"/>
    </location>
</feature>
<name>A0AAN8S1R8_POLSC</name>
<organism evidence="2 3">
    <name type="scientific">Polyplax serrata</name>
    <name type="common">Common mouse louse</name>
    <dbReference type="NCBI Taxonomy" id="468196"/>
    <lineage>
        <taxon>Eukaryota</taxon>
        <taxon>Metazoa</taxon>
        <taxon>Ecdysozoa</taxon>
        <taxon>Arthropoda</taxon>
        <taxon>Hexapoda</taxon>
        <taxon>Insecta</taxon>
        <taxon>Pterygota</taxon>
        <taxon>Neoptera</taxon>
        <taxon>Paraneoptera</taxon>
        <taxon>Psocodea</taxon>
        <taxon>Troctomorpha</taxon>
        <taxon>Phthiraptera</taxon>
        <taxon>Anoplura</taxon>
        <taxon>Polyplacidae</taxon>
        <taxon>Polyplax</taxon>
    </lineage>
</organism>
<comment type="caution">
    <text evidence="2">The sequence shown here is derived from an EMBL/GenBank/DDBJ whole genome shotgun (WGS) entry which is preliminary data.</text>
</comment>
<dbReference type="Proteomes" id="UP001372834">
    <property type="component" value="Unassembled WGS sequence"/>
</dbReference>
<sequence>MKKSCSRKESSIVRKDKVDAFFAEPKESVKEFDQQKDLGKKSESQINCEHLEWQEKGNRVKHSPISEKFQRTSPRFSRKSGRAAKWICNSFENNEENTSKSKFQKEDFESPKNLEKTFNAIKVKDGNYENKGTHSNDKQEQLTSENLELSKLHCKVNLKEHNTISGNSEGNSPNHLVGKKRFSLIEKNTGSPKKIKMEESVDNNINNNNSNNNDSNNSNNNNNNISTHVNIEKSLEIELELEKRRQNSSFSNREIKTIVAECDTRTTKWKETFSKYHCPARWGIPIVKNCTEKWDGKEIPPKLLYRYQKYLISKNMFHSIFLPSDSNITFATNNVTNNVSFNLKSDLNEDFKMNTVDETVADNSNNKALLEPFESEQGKSISHDEGKDRMVLRNRSQYKPVIIEEDEYISDDSDDWVTKQKLGRNKNVSKANAVNRKSISLNNQQLVSKLERFNINQRNTLRDEDDDIMGYNGFNQGDGTSKAESETTVCPICSMRFPNQLIERRGKISRGTSEITMAQLLLLNTM</sequence>
<proteinExistence type="predicted"/>